<keyword evidence="2" id="KW-1185">Reference proteome</keyword>
<reference evidence="1" key="1">
    <citation type="thesis" date="2020" institute="ProQuest LLC" country="789 East Eisenhower Parkway, Ann Arbor, MI, USA">
        <title>Comparative Genomics and Chromosome Evolution.</title>
        <authorList>
            <person name="Mudd A.B."/>
        </authorList>
    </citation>
    <scope>NUCLEOTIDE SEQUENCE</scope>
    <source>
        <strain evidence="1">HN-11 Male</strain>
        <tissue evidence="1">Kidney and liver</tissue>
    </source>
</reference>
<comment type="caution">
    <text evidence="1">The sequence shown here is derived from an EMBL/GenBank/DDBJ whole genome shotgun (WGS) entry which is preliminary data.</text>
</comment>
<dbReference type="EMBL" id="WNTK01000004">
    <property type="protein sequence ID" value="KAG9486101.1"/>
    <property type="molecule type" value="Genomic_DNA"/>
</dbReference>
<organism evidence="1 2">
    <name type="scientific">Eleutherodactylus coqui</name>
    <name type="common">Puerto Rican coqui</name>
    <dbReference type="NCBI Taxonomy" id="57060"/>
    <lineage>
        <taxon>Eukaryota</taxon>
        <taxon>Metazoa</taxon>
        <taxon>Chordata</taxon>
        <taxon>Craniata</taxon>
        <taxon>Vertebrata</taxon>
        <taxon>Euteleostomi</taxon>
        <taxon>Amphibia</taxon>
        <taxon>Batrachia</taxon>
        <taxon>Anura</taxon>
        <taxon>Neobatrachia</taxon>
        <taxon>Hyloidea</taxon>
        <taxon>Eleutherodactylidae</taxon>
        <taxon>Eleutherodactylinae</taxon>
        <taxon>Eleutherodactylus</taxon>
        <taxon>Eleutherodactylus</taxon>
    </lineage>
</organism>
<dbReference type="AlphaFoldDB" id="A0A8J6FEL7"/>
<evidence type="ECO:0000313" key="1">
    <source>
        <dbReference type="EMBL" id="KAG9486101.1"/>
    </source>
</evidence>
<gene>
    <name evidence="1" type="ORF">GDO78_008922</name>
</gene>
<protein>
    <submittedName>
        <fullName evidence="1">Uncharacterized protein</fullName>
    </submittedName>
</protein>
<name>A0A8J6FEL7_ELECQ</name>
<sequence length="90" mass="10154">MPGNLGCTLSISEATRMDSWYWLIQRLYSLLASDAWVTYTVKKNHGHRDFGVLSSEAPQTLQDYIHSVSKPCLAIGSVTKQLDTVVHRMQ</sequence>
<dbReference type="Proteomes" id="UP000770717">
    <property type="component" value="Unassembled WGS sequence"/>
</dbReference>
<proteinExistence type="predicted"/>
<evidence type="ECO:0000313" key="2">
    <source>
        <dbReference type="Proteomes" id="UP000770717"/>
    </source>
</evidence>
<accession>A0A8J6FEL7</accession>